<evidence type="ECO:0000313" key="4">
    <source>
        <dbReference type="Proteomes" id="UP000799437"/>
    </source>
</evidence>
<feature type="compositionally biased region" description="Polar residues" evidence="1">
    <location>
        <begin position="1247"/>
        <end position="1260"/>
    </location>
</feature>
<sequence length="1419" mass="155419">MNSTGNHTFDPAASRPPLLLRNLDKVFDSEENAGLLNFQTYSKSHLQRAWDHGSPALGPLLSSLRMPDHRLVLNVTGLRNSDPALNHLSQRQLPVVYTFHWCTLTLRMYARSPRKEKTPIYAQSVTSTITVRQWNQSQIDLAFDAEPFVIPGQTFLTRTTQCSEILKSSWGGEDRWGVGPIDAVTFMVKVTLSNSQEEQKFYRIASTCLFDDGQAKPGYDRTFACTSRSLYCRPDKLANHCSKPLDVDGHHHIGKTYSLALKLDLNVKWQNRRLKPAHSSLACEVSYITRGVPESEVCLDNPICYFCHRMFANSDRLVLHLLQFHPDVAFFDIAGGEAGDKLYVTFRRNRLRHLKKGRVMFTKNTQSVFLRPEGPLKLQDLLDGNGPWVNAQFEMSVDPKRTPNPPRQPTPLTCPTASASKSIRASHSLEASGAQSETQGSMVHEVTAIGERTDTVRTFVSPQSDAVPLPQTSILQKDTISTKTATSKEDSHIVPRIASPIHRVAAPNVHPAPEVAHSTIVTISGRRMDLLRQNLNSMPNTAASKKDVRSTPTAPGFSVDAVSKVVVSLTPEQTIRSRSKTSITSSLEKTTTPRPNSFVRPQTGEDITAVSNSAATSNSKDAISLKQLASRSVNNAGSGASVSTESDSRDNRRTKKSGFRVPTPPPGRVYYMGNNKRPLSAGETISDSEDDTEVTCLDWQDASYKHDDKIGAKEAEFLDIHREHMRLERLCAGYYFKGAIYRLVVQEGPRFLRRGLMSELISTLRDYGRRRVISADTLRLCLARIKAMQDAARDEETQVQVDAATTESTDSSTVRCAPSIRSRAMRTSSNPPHGLLDSSVCQKGVTERVYAGHVGSDAARTFRSSDSIIISDPASLNMGPAAPNSGYWETCGACKEKRPQNDHDPKQRKSDRYCNLCCAQGSRSLCAKCRVIPCVSDRYSGGSITDYCDICKARGHVLTTLESQEALSSSTPEASHKKQSAASKGPATHSHKDQEVNQNGTFSSRGNWGVSQSTTAKGFRESQRLSADGSHSTPLVVSPKNQLASATGRPIVVWDSDDANAELDTNDESRPTCTANGAGQKKDSSRTLEELKVNVTNTETSSGDQQQAVSAVKSLPATKVQERSKKSVPKPANVANGPGSVPIVRRVAPLTKDVISTRNEGPTLNGSDNVPTLSFGCAPPEGRSKTNGVAKSSSGDGGHGSRLHPQPEQTTSSRVDDHRLHVTLPIQNSPRITQQQGVRTKSKKFTSDATKPSSQGSRMNSDYLRELRTEAIKNTARDQTSGGKRLASTKDTTRKRTINEVASATLGLSCIASIPLNAKKPRKQKSNDTAAIPSAGDLEPRLPKKAKTQSATMPVDEAFRSTQRKEKQTRNKHTVLDHPRDDEAVENPGMSTRSRDGNNKGLQNVTQDSWLSNVINGRS</sequence>
<feature type="region of interest" description="Disordered" evidence="1">
    <location>
        <begin position="964"/>
        <end position="1045"/>
    </location>
</feature>
<feature type="compositionally biased region" description="Polar residues" evidence="1">
    <location>
        <begin position="1029"/>
        <end position="1045"/>
    </location>
</feature>
<evidence type="ECO:0000256" key="1">
    <source>
        <dbReference type="SAM" id="MobiDB-lite"/>
    </source>
</evidence>
<feature type="compositionally biased region" description="Polar residues" evidence="1">
    <location>
        <begin position="1155"/>
        <end position="1172"/>
    </location>
</feature>
<dbReference type="Proteomes" id="UP000799437">
    <property type="component" value="Unassembled WGS sequence"/>
</dbReference>
<name>A0A6A6VYJ0_9PEZI</name>
<feature type="compositionally biased region" description="Polar residues" evidence="1">
    <location>
        <begin position="964"/>
        <end position="973"/>
    </location>
</feature>
<feature type="region of interest" description="Disordered" evidence="1">
    <location>
        <begin position="573"/>
        <end position="603"/>
    </location>
</feature>
<dbReference type="EMBL" id="ML996577">
    <property type="protein sequence ID" value="KAF2755702.1"/>
    <property type="molecule type" value="Genomic_DNA"/>
</dbReference>
<keyword evidence="4" id="KW-1185">Reference proteome</keyword>
<feature type="compositionally biased region" description="Polar residues" evidence="1">
    <location>
        <begin position="1400"/>
        <end position="1419"/>
    </location>
</feature>
<feature type="compositionally biased region" description="Polar residues" evidence="1">
    <location>
        <begin position="996"/>
        <end position="1016"/>
    </location>
</feature>
<reference evidence="3" key="1">
    <citation type="journal article" date="2020" name="Stud. Mycol.">
        <title>101 Dothideomycetes genomes: a test case for predicting lifestyles and emergence of pathogens.</title>
        <authorList>
            <person name="Haridas S."/>
            <person name="Albert R."/>
            <person name="Binder M."/>
            <person name="Bloem J."/>
            <person name="Labutti K."/>
            <person name="Salamov A."/>
            <person name="Andreopoulos B."/>
            <person name="Baker S."/>
            <person name="Barry K."/>
            <person name="Bills G."/>
            <person name="Bluhm B."/>
            <person name="Cannon C."/>
            <person name="Castanera R."/>
            <person name="Culley D."/>
            <person name="Daum C."/>
            <person name="Ezra D."/>
            <person name="Gonzalez J."/>
            <person name="Henrissat B."/>
            <person name="Kuo A."/>
            <person name="Liang C."/>
            <person name="Lipzen A."/>
            <person name="Lutzoni F."/>
            <person name="Magnuson J."/>
            <person name="Mondo S."/>
            <person name="Nolan M."/>
            <person name="Ohm R."/>
            <person name="Pangilinan J."/>
            <person name="Park H.-J."/>
            <person name="Ramirez L."/>
            <person name="Alfaro M."/>
            <person name="Sun H."/>
            <person name="Tritt A."/>
            <person name="Yoshinaga Y."/>
            <person name="Zwiers L.-H."/>
            <person name="Turgeon B."/>
            <person name="Goodwin S."/>
            <person name="Spatafora J."/>
            <person name="Crous P."/>
            <person name="Grigoriev I."/>
        </authorList>
    </citation>
    <scope>NUCLEOTIDE SEQUENCE</scope>
    <source>
        <strain evidence="3">CBS 121739</strain>
    </source>
</reference>
<dbReference type="RefSeq" id="XP_033598153.1">
    <property type="nucleotide sequence ID" value="XM_033748408.1"/>
</dbReference>
<feature type="region of interest" description="Disordered" evidence="1">
    <location>
        <begin position="632"/>
        <end position="675"/>
    </location>
</feature>
<organism evidence="3 4">
    <name type="scientific">Pseudovirgaria hyperparasitica</name>
    <dbReference type="NCBI Taxonomy" id="470096"/>
    <lineage>
        <taxon>Eukaryota</taxon>
        <taxon>Fungi</taxon>
        <taxon>Dikarya</taxon>
        <taxon>Ascomycota</taxon>
        <taxon>Pezizomycotina</taxon>
        <taxon>Dothideomycetes</taxon>
        <taxon>Dothideomycetes incertae sedis</taxon>
        <taxon>Acrospermales</taxon>
        <taxon>Acrospermaceae</taxon>
        <taxon>Pseudovirgaria</taxon>
    </lineage>
</organism>
<feature type="region of interest" description="Disordered" evidence="1">
    <location>
        <begin position="397"/>
        <end position="441"/>
    </location>
</feature>
<feature type="domain" description="C2H2-type" evidence="2">
    <location>
        <begin position="304"/>
        <end position="325"/>
    </location>
</feature>
<dbReference type="InterPro" id="IPR013087">
    <property type="entry name" value="Znf_C2H2_type"/>
</dbReference>
<feature type="region of interest" description="Disordered" evidence="1">
    <location>
        <begin position="1319"/>
        <end position="1419"/>
    </location>
</feature>
<feature type="region of interest" description="Disordered" evidence="1">
    <location>
        <begin position="1115"/>
        <end position="1141"/>
    </location>
</feature>
<accession>A0A6A6VYJ0</accession>
<dbReference type="GeneID" id="54489462"/>
<feature type="compositionally biased region" description="Polar residues" evidence="1">
    <location>
        <begin position="1225"/>
        <end position="1239"/>
    </location>
</feature>
<protein>
    <recommendedName>
        <fullName evidence="2">C2H2-type domain-containing protein</fullName>
    </recommendedName>
</protein>
<feature type="compositionally biased region" description="Polar residues" evidence="1">
    <location>
        <begin position="1185"/>
        <end position="1194"/>
    </location>
</feature>
<feature type="compositionally biased region" description="Low complexity" evidence="1">
    <location>
        <begin position="574"/>
        <end position="586"/>
    </location>
</feature>
<feature type="region of interest" description="Disordered" evidence="1">
    <location>
        <begin position="1061"/>
        <end position="1085"/>
    </location>
</feature>
<evidence type="ECO:0000313" key="3">
    <source>
        <dbReference type="EMBL" id="KAF2755702.1"/>
    </source>
</evidence>
<evidence type="ECO:0000259" key="2">
    <source>
        <dbReference type="PROSITE" id="PS00028"/>
    </source>
</evidence>
<dbReference type="PROSITE" id="PS00028">
    <property type="entry name" value="ZINC_FINGER_C2H2_1"/>
    <property type="match status" value="1"/>
</dbReference>
<feature type="compositionally biased region" description="Basic and acidic residues" evidence="1">
    <location>
        <begin position="1357"/>
        <end position="1382"/>
    </location>
</feature>
<feature type="region of interest" description="Disordered" evidence="1">
    <location>
        <begin position="1155"/>
        <end position="1294"/>
    </location>
</feature>
<gene>
    <name evidence="3" type="ORF">EJ05DRAFT_513181</name>
</gene>
<proteinExistence type="predicted"/>
<feature type="compositionally biased region" description="Polar residues" evidence="1">
    <location>
        <begin position="632"/>
        <end position="645"/>
    </location>
</feature>
<feature type="compositionally biased region" description="Polar residues" evidence="1">
    <location>
        <begin position="410"/>
        <end position="425"/>
    </location>
</feature>
<dbReference type="OrthoDB" id="166746at2759"/>